<accession>A0A3S1BM48</accession>
<comment type="similarity">
    <text evidence="1">Belongs to the metallo-dependent hydrolases superfamily. TatD-type hydrolase family.</text>
</comment>
<gene>
    <name evidence="3" type="ORF">EGW08_005461</name>
</gene>
<dbReference type="PANTHER" id="PTHR46363:SF1">
    <property type="entry name" value="DEOXYRIBONUCLEASE TATDN2-RELATED"/>
    <property type="match status" value="1"/>
</dbReference>
<evidence type="ECO:0000256" key="1">
    <source>
        <dbReference type="ARBA" id="ARBA00009275"/>
    </source>
</evidence>
<comment type="caution">
    <text evidence="3">The sequence shown here is derived from an EMBL/GenBank/DDBJ whole genome shotgun (WGS) entry which is preliminary data.</text>
</comment>
<dbReference type="InterPro" id="IPR032466">
    <property type="entry name" value="Metal_Hydrolase"/>
</dbReference>
<dbReference type="Gene3D" id="3.20.20.140">
    <property type="entry name" value="Metal-dependent hydrolases"/>
    <property type="match status" value="1"/>
</dbReference>
<feature type="region of interest" description="Disordered" evidence="2">
    <location>
        <begin position="1"/>
        <end position="58"/>
    </location>
</feature>
<evidence type="ECO:0000313" key="3">
    <source>
        <dbReference type="EMBL" id="RUS86801.1"/>
    </source>
</evidence>
<organism evidence="3 4">
    <name type="scientific">Elysia chlorotica</name>
    <name type="common">Eastern emerald elysia</name>
    <name type="synonym">Sea slug</name>
    <dbReference type="NCBI Taxonomy" id="188477"/>
    <lineage>
        <taxon>Eukaryota</taxon>
        <taxon>Metazoa</taxon>
        <taxon>Spiralia</taxon>
        <taxon>Lophotrochozoa</taxon>
        <taxon>Mollusca</taxon>
        <taxon>Gastropoda</taxon>
        <taxon>Heterobranchia</taxon>
        <taxon>Euthyneura</taxon>
        <taxon>Panpulmonata</taxon>
        <taxon>Sacoglossa</taxon>
        <taxon>Placobranchoidea</taxon>
        <taxon>Plakobranchidae</taxon>
        <taxon>Elysia</taxon>
    </lineage>
</organism>
<sequence>MAASSGKEGKRKGKKGAKSLKGRVTETSGCKEESVESMRSEGSEPASTSVSEMHEKDLSEVTEMSGRLALTESTEQMEVDVTQVATGGSSERRQPVGPGFDSHFHVDRGFTKAPARSLDRVLSAKVDPLVPIDFKGGCVVFCDPANFPSRAQVQDISRRPGFKVAVGIHPKHAGNVGESHICHLKQMVDHPCVAALGEVGLDFPAKIPIPQQVKLLEECLNVAPRNKPVVLHIRPRGQLAEQVDEDYEFAFKVARSILAPGQAIQLHCFSGGVKVVKGWLGGYPNTYFSFGGLVGKFNEYQMAGLREVPGDRLLLETDSPYLMPKGADRSFPGVGENSPFYLGAVAQLVGEVRGVGPDVVLETTHHNARTFFRMLLG</sequence>
<dbReference type="GO" id="GO:0016788">
    <property type="term" value="F:hydrolase activity, acting on ester bonds"/>
    <property type="evidence" value="ECO:0007669"/>
    <property type="project" value="InterPro"/>
</dbReference>
<dbReference type="CDD" id="cd01310">
    <property type="entry name" value="TatD_DNAse"/>
    <property type="match status" value="1"/>
</dbReference>
<evidence type="ECO:0000256" key="2">
    <source>
        <dbReference type="SAM" id="MobiDB-lite"/>
    </source>
</evidence>
<keyword evidence="4" id="KW-1185">Reference proteome</keyword>
<dbReference type="SUPFAM" id="SSF51556">
    <property type="entry name" value="Metallo-dependent hydrolases"/>
    <property type="match status" value="1"/>
</dbReference>
<dbReference type="EMBL" id="RQTK01000128">
    <property type="protein sequence ID" value="RUS86801.1"/>
    <property type="molecule type" value="Genomic_DNA"/>
</dbReference>
<dbReference type="Proteomes" id="UP000271974">
    <property type="component" value="Unassembled WGS sequence"/>
</dbReference>
<protein>
    <recommendedName>
        <fullName evidence="5">TatD related DNase</fullName>
    </recommendedName>
</protein>
<proteinExistence type="inferred from homology"/>
<dbReference type="Pfam" id="PF01026">
    <property type="entry name" value="TatD_DNase"/>
    <property type="match status" value="1"/>
</dbReference>
<dbReference type="OrthoDB" id="6156574at2759"/>
<dbReference type="PANTHER" id="PTHR46363">
    <property type="entry name" value="DEOXYRIBONUCLEASE TATDN2-RELATED"/>
    <property type="match status" value="1"/>
</dbReference>
<evidence type="ECO:0000313" key="4">
    <source>
        <dbReference type="Proteomes" id="UP000271974"/>
    </source>
</evidence>
<feature type="compositionally biased region" description="Basic and acidic residues" evidence="2">
    <location>
        <begin position="29"/>
        <end position="42"/>
    </location>
</feature>
<name>A0A3S1BM48_ELYCH</name>
<dbReference type="AlphaFoldDB" id="A0A3S1BM48"/>
<dbReference type="InterPro" id="IPR001130">
    <property type="entry name" value="TatD-like"/>
</dbReference>
<reference evidence="3 4" key="1">
    <citation type="submission" date="2019-01" db="EMBL/GenBank/DDBJ databases">
        <title>A draft genome assembly of the solar-powered sea slug Elysia chlorotica.</title>
        <authorList>
            <person name="Cai H."/>
            <person name="Li Q."/>
            <person name="Fang X."/>
            <person name="Li J."/>
            <person name="Curtis N.E."/>
            <person name="Altenburger A."/>
            <person name="Shibata T."/>
            <person name="Feng M."/>
            <person name="Maeda T."/>
            <person name="Schwartz J.A."/>
            <person name="Shigenobu S."/>
            <person name="Lundholm N."/>
            <person name="Nishiyama T."/>
            <person name="Yang H."/>
            <person name="Hasebe M."/>
            <person name="Li S."/>
            <person name="Pierce S.K."/>
            <person name="Wang J."/>
        </authorList>
    </citation>
    <scope>NUCLEOTIDE SEQUENCE [LARGE SCALE GENOMIC DNA]</scope>
    <source>
        <strain evidence="3">EC2010</strain>
        <tissue evidence="3">Whole organism of an adult</tissue>
    </source>
</reference>
<feature type="compositionally biased region" description="Basic residues" evidence="2">
    <location>
        <begin position="9"/>
        <end position="21"/>
    </location>
</feature>
<evidence type="ECO:0008006" key="5">
    <source>
        <dbReference type="Google" id="ProtNLM"/>
    </source>
</evidence>